<feature type="region of interest" description="Disordered" evidence="1">
    <location>
        <begin position="431"/>
        <end position="453"/>
    </location>
</feature>
<feature type="compositionally biased region" description="Low complexity" evidence="1">
    <location>
        <begin position="165"/>
        <end position="207"/>
    </location>
</feature>
<dbReference type="PANTHER" id="PTHR28094:SF1">
    <property type="entry name" value="MEIOTICALLY UP-REGULATED GENE 113 PROTEIN"/>
    <property type="match status" value="1"/>
</dbReference>
<dbReference type="EMBL" id="AACS02000002">
    <property type="protein sequence ID" value="EAU88600.2"/>
    <property type="molecule type" value="Genomic_DNA"/>
</dbReference>
<dbReference type="VEuPathDB" id="FungiDB:CC1G_04306"/>
<dbReference type="HOGENOM" id="CLU_020641_1_0_1"/>
<dbReference type="PANTHER" id="PTHR28094">
    <property type="entry name" value="MEIOTICALLY UP-REGULATED GENE 113 PROTEIN"/>
    <property type="match status" value="1"/>
</dbReference>
<proteinExistence type="predicted"/>
<dbReference type="OrthoDB" id="2417614at2759"/>
<dbReference type="InterPro" id="IPR053006">
    <property type="entry name" value="Meiosis_regulatory"/>
</dbReference>
<evidence type="ECO:0008006" key="4">
    <source>
        <dbReference type="Google" id="ProtNLM"/>
    </source>
</evidence>
<feature type="compositionally biased region" description="Polar residues" evidence="1">
    <location>
        <begin position="149"/>
        <end position="163"/>
    </location>
</feature>
<dbReference type="KEGG" id="cci:CC1G_04306"/>
<organism evidence="2 3">
    <name type="scientific">Coprinopsis cinerea (strain Okayama-7 / 130 / ATCC MYA-4618 / FGSC 9003)</name>
    <name type="common">Inky cap fungus</name>
    <name type="synonym">Hormographiella aspergillata</name>
    <dbReference type="NCBI Taxonomy" id="240176"/>
    <lineage>
        <taxon>Eukaryota</taxon>
        <taxon>Fungi</taxon>
        <taxon>Dikarya</taxon>
        <taxon>Basidiomycota</taxon>
        <taxon>Agaricomycotina</taxon>
        <taxon>Agaricomycetes</taxon>
        <taxon>Agaricomycetidae</taxon>
        <taxon>Agaricales</taxon>
        <taxon>Agaricineae</taxon>
        <taxon>Psathyrellaceae</taxon>
        <taxon>Coprinopsis</taxon>
    </lineage>
</organism>
<evidence type="ECO:0000313" key="2">
    <source>
        <dbReference type="EMBL" id="EAU88600.2"/>
    </source>
</evidence>
<accession>A8NFN0</accession>
<gene>
    <name evidence="2" type="ORF">CC1G_04306</name>
</gene>
<dbReference type="eggNOG" id="ENOG502QWMU">
    <property type="taxonomic scope" value="Eukaryota"/>
</dbReference>
<sequence>MPKAYAKLKAKEIAGNLLNKFAEVLDKKDDDEEKPPPPPPKPSSFSPIASGSSSLMGAAHSLVDSFNTLKIRPSADTPAAAGGFVGGFHPGYSLPGNSVSPPPLHHASSAPPPTMPAPFVPPASPQQSLTMQMALRPELDTAPPRPSSAPITSPVQSQANALATPSKPKPNASKPSASKPSAKPSTPQRPSKPQATSSGSSSTPSTPNGKEPKEGQVQCSGTTKKGERCTRMVKTSPALSSKIDCDSDDEAPLEAFCFQHTKEILQGPSGCYARKNGEWFEFNGTYLTYYQAKPSNSFIDWIPAYLSHETQLSLRIEMERARSLSDVDGYIYTFEIRDDDDSDTVKLKVGRAVNLTKRIDEWSKQCGSKEQVLRGYYPHPEDDHDAQTSLMKGRVRAGEKAPCCHRLERLIHLELADLALTQVYLDPEWPHIEVDPSPTPSSGKRNASKKVDRCPDCGSMHKEIFEFRRWSSGPNKNREWENIVKPVIERWGKFVELYL</sequence>
<keyword evidence="3" id="KW-1185">Reference proteome</keyword>
<feature type="region of interest" description="Disordered" evidence="1">
    <location>
        <begin position="24"/>
        <end position="54"/>
    </location>
</feature>
<dbReference type="STRING" id="240176.A8NFN0"/>
<protein>
    <recommendedName>
        <fullName evidence="4">DUF1766-domain-containing protein</fullName>
    </recommendedName>
</protein>
<reference evidence="2 3" key="1">
    <citation type="journal article" date="2010" name="Proc. Natl. Acad. Sci. U.S.A.">
        <title>Insights into evolution of multicellular fungi from the assembled chromosomes of the mushroom Coprinopsis cinerea (Coprinus cinereus).</title>
        <authorList>
            <person name="Stajich J.E."/>
            <person name="Wilke S.K."/>
            <person name="Ahren D."/>
            <person name="Au C.H."/>
            <person name="Birren B.W."/>
            <person name="Borodovsky M."/>
            <person name="Burns C."/>
            <person name="Canback B."/>
            <person name="Casselton L.A."/>
            <person name="Cheng C.K."/>
            <person name="Deng J."/>
            <person name="Dietrich F.S."/>
            <person name="Fargo D.C."/>
            <person name="Farman M.L."/>
            <person name="Gathman A.C."/>
            <person name="Goldberg J."/>
            <person name="Guigo R."/>
            <person name="Hoegger P.J."/>
            <person name="Hooker J.B."/>
            <person name="Huggins A."/>
            <person name="James T.Y."/>
            <person name="Kamada T."/>
            <person name="Kilaru S."/>
            <person name="Kodira C."/>
            <person name="Kues U."/>
            <person name="Kupfer D."/>
            <person name="Kwan H.S."/>
            <person name="Lomsadze A."/>
            <person name="Li W."/>
            <person name="Lilly W.W."/>
            <person name="Ma L.J."/>
            <person name="Mackey A.J."/>
            <person name="Manning G."/>
            <person name="Martin F."/>
            <person name="Muraguchi H."/>
            <person name="Natvig D.O."/>
            <person name="Palmerini H."/>
            <person name="Ramesh M.A."/>
            <person name="Rehmeyer C.J."/>
            <person name="Roe B.A."/>
            <person name="Shenoy N."/>
            <person name="Stanke M."/>
            <person name="Ter-Hovhannisyan V."/>
            <person name="Tunlid A."/>
            <person name="Velagapudi R."/>
            <person name="Vision T.J."/>
            <person name="Zeng Q."/>
            <person name="Zolan M.E."/>
            <person name="Pukkila P.J."/>
        </authorList>
    </citation>
    <scope>NUCLEOTIDE SEQUENCE [LARGE SCALE GENOMIC DNA]</scope>
    <source>
        <strain evidence="3">Okayama-7 / 130 / ATCC MYA-4618 / FGSC 9003</strain>
    </source>
</reference>
<dbReference type="InParanoid" id="A8NFN0"/>
<name>A8NFN0_COPC7</name>
<dbReference type="Pfam" id="PF13455">
    <property type="entry name" value="MUG113"/>
    <property type="match status" value="1"/>
</dbReference>
<evidence type="ECO:0000313" key="3">
    <source>
        <dbReference type="Proteomes" id="UP000001861"/>
    </source>
</evidence>
<feature type="region of interest" description="Disordered" evidence="1">
    <location>
        <begin position="73"/>
        <end position="233"/>
    </location>
</feature>
<dbReference type="AlphaFoldDB" id="A8NFN0"/>
<dbReference type="RefSeq" id="XP_001833327.2">
    <property type="nucleotide sequence ID" value="XM_001833275.2"/>
</dbReference>
<dbReference type="GeneID" id="6009823"/>
<feature type="compositionally biased region" description="Pro residues" evidence="1">
    <location>
        <begin position="100"/>
        <end position="124"/>
    </location>
</feature>
<evidence type="ECO:0000256" key="1">
    <source>
        <dbReference type="SAM" id="MobiDB-lite"/>
    </source>
</evidence>
<dbReference type="Proteomes" id="UP000001861">
    <property type="component" value="Unassembled WGS sequence"/>
</dbReference>
<dbReference type="OMA" id="YKGREWD"/>
<comment type="caution">
    <text evidence="2">The sequence shown here is derived from an EMBL/GenBank/DDBJ whole genome shotgun (WGS) entry which is preliminary data.</text>
</comment>
<feature type="compositionally biased region" description="Low complexity" evidence="1">
    <location>
        <begin position="43"/>
        <end position="54"/>
    </location>
</feature>